<dbReference type="Pfam" id="PF13715">
    <property type="entry name" value="CarbopepD_reg_2"/>
    <property type="match status" value="1"/>
</dbReference>
<dbReference type="AlphaFoldDB" id="A0A1W2EB48"/>
<dbReference type="PROSITE" id="PS52016">
    <property type="entry name" value="TONB_DEPENDENT_REC_3"/>
    <property type="match status" value="1"/>
</dbReference>
<feature type="domain" description="TonB-dependent receptor plug" evidence="9">
    <location>
        <begin position="116"/>
        <end position="224"/>
    </location>
</feature>
<dbReference type="Gene3D" id="2.40.170.20">
    <property type="entry name" value="TonB-dependent receptor, beta-barrel domain"/>
    <property type="match status" value="1"/>
</dbReference>
<dbReference type="InterPro" id="IPR012910">
    <property type="entry name" value="Plug_dom"/>
</dbReference>
<evidence type="ECO:0000256" key="5">
    <source>
        <dbReference type="ARBA" id="ARBA00023136"/>
    </source>
</evidence>
<dbReference type="STRING" id="151894.SAMN04488524_4656"/>
<evidence type="ECO:0000256" key="2">
    <source>
        <dbReference type="ARBA" id="ARBA00022448"/>
    </source>
</evidence>
<dbReference type="InterPro" id="IPR036942">
    <property type="entry name" value="Beta-barrel_TonB_sf"/>
</dbReference>
<keyword evidence="6 7" id="KW-0998">Cell outer membrane</keyword>
<dbReference type="NCBIfam" id="TIGR04056">
    <property type="entry name" value="OMP_RagA_SusC"/>
    <property type="match status" value="1"/>
</dbReference>
<comment type="similarity">
    <text evidence="7">Belongs to the TonB-dependent receptor family.</text>
</comment>
<evidence type="ECO:0000256" key="8">
    <source>
        <dbReference type="SAM" id="SignalP"/>
    </source>
</evidence>
<evidence type="ECO:0000313" key="11">
    <source>
        <dbReference type="Proteomes" id="UP000192756"/>
    </source>
</evidence>
<reference evidence="11" key="1">
    <citation type="submission" date="2017-04" db="EMBL/GenBank/DDBJ databases">
        <authorList>
            <person name="Varghese N."/>
            <person name="Submissions S."/>
        </authorList>
    </citation>
    <scope>NUCLEOTIDE SEQUENCE [LARGE SCALE GENOMIC DNA]</scope>
    <source>
        <strain evidence="11">DSM 12126</strain>
    </source>
</reference>
<dbReference type="SUPFAM" id="SSF56935">
    <property type="entry name" value="Porins"/>
    <property type="match status" value="1"/>
</dbReference>
<dbReference type="Gene3D" id="2.60.40.1120">
    <property type="entry name" value="Carboxypeptidase-like, regulatory domain"/>
    <property type="match status" value="1"/>
</dbReference>
<dbReference type="PROSITE" id="PS00018">
    <property type="entry name" value="EF_HAND_1"/>
    <property type="match status" value="1"/>
</dbReference>
<name>A0A1W2EB48_9SPHI</name>
<keyword evidence="5 7" id="KW-0472">Membrane</keyword>
<keyword evidence="8" id="KW-0732">Signal</keyword>
<evidence type="ECO:0000259" key="9">
    <source>
        <dbReference type="Pfam" id="PF07715"/>
    </source>
</evidence>
<keyword evidence="4 7" id="KW-0812">Transmembrane</keyword>
<dbReference type="Gene3D" id="2.170.130.10">
    <property type="entry name" value="TonB-dependent receptor, plug domain"/>
    <property type="match status" value="1"/>
</dbReference>
<protein>
    <submittedName>
        <fullName evidence="10">TonB-linked outer membrane protein, SusC/RagA family</fullName>
    </submittedName>
</protein>
<evidence type="ECO:0000256" key="7">
    <source>
        <dbReference type="PROSITE-ProRule" id="PRU01360"/>
    </source>
</evidence>
<sequence length="1050" mass="115048">MRKIYLFLMCMICSITVFAQQTRRVEGKVTEQGSGLPLVGVSVQVKGTKTGATTDKDGHYAIQVPSQGNSTLVYTYIGYLQREMSVGDKGVINITLAEDNKTLNDVVVIGYGTSKKADLVSSVGQVDMKDMVKAPVRSIDESLAGRVAGVQVNSSDGQPGSSVNIVIRGANSITQNNSPLYVVDGFPMEDFNLNIFDPQEVESIDVLKDASATAIYGARGANGVIMITTKKGKIGAPVISLNSTVSLDNNIKTMKLMDTYEFAKMQLELVPGAQGSAADPTPIYVLLTRPGKTLEDYRNVAATDWQSPFFQTGVRQDYSLALRGGTDKTVYAISGNLNDQKGTIINTAYKRYQGRITLDQTLTDKIKVGINANYAYLLRSGNSAAQGTGGSGTTNILYSVWGYSPLSELTEEEQIDETTASGTDYKFNPILNQKNLLRNNKTHNLNVSGYLDYSITKDLRLKITGGINNTRVINEIFNNSNTYPGSPNTTPGRTSGVNGSISEANTNNWSNENTLTWTKTYNKSHNLNILGGFSAQGNTSSLYGFGATFLPNEKLGISGLNEGIVNPVTTAVSSLWSLSSFYGRAKYNYKSKYYIEASYRADGSSKFAPGNKWSYFPSVGASWRFIKEDFFKDSKILSDGKLRASYGKTGNNRVNDFAYLSSNDVVPGNSYPWNNGYVASIIPTSLGNPKVKWETTDQYDAGLDVAFLKNRISLTADVYKKNTKDLLLRATLPTSSGYATAFKNVGAVANKGLELTLSTVNISNKDFQWNSSFNISFNRSKVLALAEDQQTLLSTTNWDNGYTNIPSYIAKIGEPLGMMYGFIWDGVYQYSDFNKTSTGEYLLKDNVPANGANRQNIQPGDIKYRDINGDGNVNAADYAIIGNSLPLHTGGFTNNFTYKNFDLNIFFQWSYGNDIQNVNRMVFEGNALGKRFLQQYAGYVDRWSPENQGSSNYRTGGFSVAGYSSRTIEDGSFLRLKTVSLGYNIPKTLLDKIKVKGARVFVSGQNLYTWTKYTGLDPEVSTYNSVLTGGFDYSGYPRARIVAFGANVTF</sequence>
<proteinExistence type="inferred from homology"/>
<dbReference type="InterPro" id="IPR018247">
    <property type="entry name" value="EF_Hand_1_Ca_BS"/>
</dbReference>
<keyword evidence="3 7" id="KW-1134">Transmembrane beta strand</keyword>
<evidence type="ECO:0000256" key="1">
    <source>
        <dbReference type="ARBA" id="ARBA00004571"/>
    </source>
</evidence>
<dbReference type="SUPFAM" id="SSF49464">
    <property type="entry name" value="Carboxypeptidase regulatory domain-like"/>
    <property type="match status" value="1"/>
</dbReference>
<gene>
    <name evidence="10" type="ORF">SAMN04488524_4656</name>
</gene>
<comment type="subcellular location">
    <subcellularLocation>
        <location evidence="1 7">Cell outer membrane</location>
        <topology evidence="1 7">Multi-pass membrane protein</topology>
    </subcellularLocation>
</comment>
<dbReference type="InterPro" id="IPR037066">
    <property type="entry name" value="Plug_dom_sf"/>
</dbReference>
<dbReference type="RefSeq" id="WP_235012662.1">
    <property type="nucleotide sequence ID" value="NZ_FWXT01000005.1"/>
</dbReference>
<dbReference type="FunFam" id="2.170.130.10:FF:000008">
    <property type="entry name" value="SusC/RagA family TonB-linked outer membrane protein"/>
    <property type="match status" value="1"/>
</dbReference>
<dbReference type="EMBL" id="FWXT01000005">
    <property type="protein sequence ID" value="SMD06921.1"/>
    <property type="molecule type" value="Genomic_DNA"/>
</dbReference>
<dbReference type="GO" id="GO:0009279">
    <property type="term" value="C:cell outer membrane"/>
    <property type="evidence" value="ECO:0007669"/>
    <property type="project" value="UniProtKB-SubCell"/>
</dbReference>
<dbReference type="InterPro" id="IPR023996">
    <property type="entry name" value="TonB-dep_OMP_SusC/RagA"/>
</dbReference>
<keyword evidence="2 7" id="KW-0813">Transport</keyword>
<dbReference type="Proteomes" id="UP000192756">
    <property type="component" value="Unassembled WGS sequence"/>
</dbReference>
<feature type="signal peptide" evidence="8">
    <location>
        <begin position="1"/>
        <end position="19"/>
    </location>
</feature>
<accession>A0A1W2EB48</accession>
<feature type="chain" id="PRO_5010737184" evidence="8">
    <location>
        <begin position="20"/>
        <end position="1050"/>
    </location>
</feature>
<evidence type="ECO:0000256" key="3">
    <source>
        <dbReference type="ARBA" id="ARBA00022452"/>
    </source>
</evidence>
<evidence type="ECO:0000313" key="10">
    <source>
        <dbReference type="EMBL" id="SMD06921.1"/>
    </source>
</evidence>
<dbReference type="InterPro" id="IPR039426">
    <property type="entry name" value="TonB-dep_rcpt-like"/>
</dbReference>
<dbReference type="InterPro" id="IPR023997">
    <property type="entry name" value="TonB-dep_OMP_SusC/RagA_CS"/>
</dbReference>
<evidence type="ECO:0000256" key="4">
    <source>
        <dbReference type="ARBA" id="ARBA00022692"/>
    </source>
</evidence>
<dbReference type="Pfam" id="PF07715">
    <property type="entry name" value="Plug"/>
    <property type="match status" value="1"/>
</dbReference>
<keyword evidence="11" id="KW-1185">Reference proteome</keyword>
<evidence type="ECO:0000256" key="6">
    <source>
        <dbReference type="ARBA" id="ARBA00023237"/>
    </source>
</evidence>
<organism evidence="10 11">
    <name type="scientific">Pedobacter africanus</name>
    <dbReference type="NCBI Taxonomy" id="151894"/>
    <lineage>
        <taxon>Bacteria</taxon>
        <taxon>Pseudomonadati</taxon>
        <taxon>Bacteroidota</taxon>
        <taxon>Sphingobacteriia</taxon>
        <taxon>Sphingobacteriales</taxon>
        <taxon>Sphingobacteriaceae</taxon>
        <taxon>Pedobacter</taxon>
    </lineage>
</organism>
<dbReference type="InterPro" id="IPR008969">
    <property type="entry name" value="CarboxyPept-like_regulatory"/>
</dbReference>
<dbReference type="NCBIfam" id="TIGR04057">
    <property type="entry name" value="SusC_RagA_signa"/>
    <property type="match status" value="1"/>
</dbReference>